<dbReference type="FunCoup" id="A0A165I0I7">
    <property type="interactions" value="31"/>
</dbReference>
<evidence type="ECO:0000256" key="1">
    <source>
        <dbReference type="ARBA" id="ARBA00004141"/>
    </source>
</evidence>
<dbReference type="GeneID" id="28897215"/>
<dbReference type="OrthoDB" id="3648309at2759"/>
<feature type="transmembrane region" description="Helical" evidence="7">
    <location>
        <begin position="192"/>
        <end position="214"/>
    </location>
</feature>
<dbReference type="AlphaFoldDB" id="A0A165I0I7"/>
<dbReference type="Proteomes" id="UP000076632">
    <property type="component" value="Unassembled WGS sequence"/>
</dbReference>
<keyword evidence="9" id="KW-1185">Reference proteome</keyword>
<dbReference type="STRING" id="1328760.A0A165I0I7"/>
<keyword evidence="3 7" id="KW-0812">Transmembrane</keyword>
<evidence type="ECO:0000256" key="4">
    <source>
        <dbReference type="ARBA" id="ARBA00022989"/>
    </source>
</evidence>
<feature type="transmembrane region" description="Helical" evidence="7">
    <location>
        <begin position="160"/>
        <end position="180"/>
    </location>
</feature>
<evidence type="ECO:0000256" key="7">
    <source>
        <dbReference type="SAM" id="Phobius"/>
    </source>
</evidence>
<comment type="similarity">
    <text evidence="2">Belongs to the acetate uptake transporter (AceTr) (TC 2.A.96) family.</text>
</comment>
<evidence type="ECO:0000256" key="6">
    <source>
        <dbReference type="SAM" id="MobiDB-lite"/>
    </source>
</evidence>
<evidence type="ECO:0000256" key="2">
    <source>
        <dbReference type="ARBA" id="ARBA00005587"/>
    </source>
</evidence>
<feature type="transmembrane region" description="Helical" evidence="7">
    <location>
        <begin position="129"/>
        <end position="148"/>
    </location>
</feature>
<dbReference type="RefSeq" id="XP_018189743.1">
    <property type="nucleotide sequence ID" value="XM_018332078.1"/>
</dbReference>
<dbReference type="PROSITE" id="PS01114">
    <property type="entry name" value="GPR1_FUN34_YAAH"/>
    <property type="match status" value="1"/>
</dbReference>
<comment type="subcellular location">
    <subcellularLocation>
        <location evidence="1">Membrane</location>
        <topology evidence="1">Multi-pass membrane protein</topology>
    </subcellularLocation>
</comment>
<evidence type="ECO:0000256" key="5">
    <source>
        <dbReference type="ARBA" id="ARBA00023136"/>
    </source>
</evidence>
<proteinExistence type="inferred from homology"/>
<dbReference type="NCBIfam" id="NF038013">
    <property type="entry name" value="AceTr_1"/>
    <property type="match status" value="1"/>
</dbReference>
<name>A0A165I0I7_XYLHT</name>
<evidence type="ECO:0000256" key="3">
    <source>
        <dbReference type="ARBA" id="ARBA00022692"/>
    </source>
</evidence>
<dbReference type="InParanoid" id="A0A165I0I7"/>
<evidence type="ECO:0000313" key="9">
    <source>
        <dbReference type="Proteomes" id="UP000076632"/>
    </source>
</evidence>
<feature type="transmembrane region" description="Helical" evidence="7">
    <location>
        <begin position="252"/>
        <end position="271"/>
    </location>
</feature>
<dbReference type="PANTHER" id="PTHR31123:SF1">
    <property type="entry name" value="ACCUMULATION OF DYADS PROTEIN 2-RELATED"/>
    <property type="match status" value="1"/>
</dbReference>
<dbReference type="PANTHER" id="PTHR31123">
    <property type="entry name" value="ACCUMULATION OF DYADS PROTEIN 2-RELATED"/>
    <property type="match status" value="1"/>
</dbReference>
<accession>A0A165I0I7</accession>
<feature type="compositionally biased region" description="Basic and acidic residues" evidence="6">
    <location>
        <begin position="1"/>
        <end position="18"/>
    </location>
</feature>
<dbReference type="OMA" id="MWEMASG"/>
<dbReference type="EMBL" id="KV407456">
    <property type="protein sequence ID" value="KZF24188.1"/>
    <property type="molecule type" value="Genomic_DNA"/>
</dbReference>
<feature type="transmembrane region" description="Helical" evidence="7">
    <location>
        <begin position="100"/>
        <end position="117"/>
    </location>
</feature>
<reference evidence="8 9" key="1">
    <citation type="journal article" date="2016" name="Fungal Biol.">
        <title>The genome of Xylona heveae provides a window into fungal endophytism.</title>
        <authorList>
            <person name="Gazis R."/>
            <person name="Kuo A."/>
            <person name="Riley R."/>
            <person name="LaButti K."/>
            <person name="Lipzen A."/>
            <person name="Lin J."/>
            <person name="Amirebrahimi M."/>
            <person name="Hesse C.N."/>
            <person name="Spatafora J.W."/>
            <person name="Henrissat B."/>
            <person name="Hainaut M."/>
            <person name="Grigoriev I.V."/>
            <person name="Hibbett D.S."/>
        </authorList>
    </citation>
    <scope>NUCLEOTIDE SEQUENCE [LARGE SCALE GENOMIC DNA]</scope>
    <source>
        <strain evidence="8 9">TC161</strain>
    </source>
</reference>
<protein>
    <recommendedName>
        <fullName evidence="10">GPR/FUN34 family protein</fullName>
    </recommendedName>
</protein>
<organism evidence="8 9">
    <name type="scientific">Xylona heveae (strain CBS 132557 / TC161)</name>
    <dbReference type="NCBI Taxonomy" id="1328760"/>
    <lineage>
        <taxon>Eukaryota</taxon>
        <taxon>Fungi</taxon>
        <taxon>Dikarya</taxon>
        <taxon>Ascomycota</taxon>
        <taxon>Pezizomycotina</taxon>
        <taxon>Xylonomycetes</taxon>
        <taxon>Xylonales</taxon>
        <taxon>Xylonaceae</taxon>
        <taxon>Xylona</taxon>
    </lineage>
</organism>
<feature type="transmembrane region" description="Helical" evidence="7">
    <location>
        <begin position="220"/>
        <end position="240"/>
    </location>
</feature>
<evidence type="ECO:0008006" key="10">
    <source>
        <dbReference type="Google" id="ProtNLM"/>
    </source>
</evidence>
<dbReference type="InterPro" id="IPR047622">
    <property type="entry name" value="GPR1_FUN34_YAAH"/>
</dbReference>
<gene>
    <name evidence="8" type="ORF">L228DRAFT_245082</name>
</gene>
<keyword evidence="4 7" id="KW-1133">Transmembrane helix</keyword>
<sequence>MAAAHDRTDAMPADKEYSEGSASHHVNGAGAGAGPGVPAGAGFGIGGHPEQMNPRTRVWDYGGNPLARLDTSDSAKLPAFGGAFQPGLYSPPTRKFGNPAPLGLCGFALTTFVLSLINMRTRGIAAPNIVIASAYGYGGLVQLLAGMWEMAVGNTFGATALSSYGGFWISFAITLTPGGFQIVSSLGGEDTAFFDTFGFYLMGWFIFTTLLLFGTFRSTVAFFSLFFFLDLAFLLLGIGYLQRKDGMPRVPVIKAGGFFGLLAAFMAWYNALAGLLDRSNSFFLIPVAHFPWSEKGREARRASAQSNENNDV</sequence>
<evidence type="ECO:0000313" key="8">
    <source>
        <dbReference type="EMBL" id="KZF24188.1"/>
    </source>
</evidence>
<dbReference type="GO" id="GO:0005886">
    <property type="term" value="C:plasma membrane"/>
    <property type="evidence" value="ECO:0007669"/>
    <property type="project" value="TreeGrafter"/>
</dbReference>
<dbReference type="InterPro" id="IPR000791">
    <property type="entry name" value="Gpr1/Fun34/SatP-like"/>
</dbReference>
<dbReference type="Pfam" id="PF01184">
    <property type="entry name" value="Gpr1_Fun34_YaaH"/>
    <property type="match status" value="1"/>
</dbReference>
<feature type="region of interest" description="Disordered" evidence="6">
    <location>
        <begin position="1"/>
        <end position="33"/>
    </location>
</feature>
<dbReference type="InterPro" id="IPR051633">
    <property type="entry name" value="AceTr"/>
</dbReference>
<keyword evidence="5 7" id="KW-0472">Membrane</keyword>
<dbReference type="GO" id="GO:0015123">
    <property type="term" value="F:acetate transmembrane transporter activity"/>
    <property type="evidence" value="ECO:0007669"/>
    <property type="project" value="TreeGrafter"/>
</dbReference>